<keyword evidence="8" id="KW-0464">Manganese</keyword>
<dbReference type="PROSITE" id="PS51746">
    <property type="entry name" value="PPM_2"/>
    <property type="match status" value="1"/>
</dbReference>
<dbReference type="Pfam" id="PF00498">
    <property type="entry name" value="FHA"/>
    <property type="match status" value="1"/>
</dbReference>
<dbReference type="AlphaFoldDB" id="A0A834HER7"/>
<evidence type="ECO:0000256" key="3">
    <source>
        <dbReference type="ARBA" id="ARBA00013081"/>
    </source>
</evidence>
<dbReference type="InterPro" id="IPR001932">
    <property type="entry name" value="PPM-type_phosphatase-like_dom"/>
</dbReference>
<keyword evidence="12" id="KW-1185">Reference proteome</keyword>
<keyword evidence="6" id="KW-0460">Magnesium</keyword>
<keyword evidence="4" id="KW-0479">Metal-binding</keyword>
<evidence type="ECO:0000313" key="11">
    <source>
        <dbReference type="EMBL" id="KAF7146770.1"/>
    </source>
</evidence>
<dbReference type="PANTHER" id="PTHR13832">
    <property type="entry name" value="PROTEIN PHOSPHATASE 2C"/>
    <property type="match status" value="1"/>
</dbReference>
<evidence type="ECO:0000259" key="10">
    <source>
        <dbReference type="PROSITE" id="PS51746"/>
    </source>
</evidence>
<dbReference type="InterPro" id="IPR000222">
    <property type="entry name" value="PP2C_BS"/>
</dbReference>
<comment type="cofactor">
    <cofactor evidence="2">
        <name>Mg(2+)</name>
        <dbReference type="ChEBI" id="CHEBI:18420"/>
    </cofactor>
</comment>
<dbReference type="EC" id="3.1.3.16" evidence="3"/>
<reference evidence="11" key="1">
    <citation type="submission" date="2019-11" db="EMBL/GenBank/DDBJ databases">
        <authorList>
            <person name="Liu Y."/>
            <person name="Hou J."/>
            <person name="Li T.-Q."/>
            <person name="Guan C.-H."/>
            <person name="Wu X."/>
            <person name="Wu H.-Z."/>
            <person name="Ling F."/>
            <person name="Zhang R."/>
            <person name="Shi X.-G."/>
            <person name="Ren J.-P."/>
            <person name="Chen E.-F."/>
            <person name="Sun J.-M."/>
        </authorList>
    </citation>
    <scope>NUCLEOTIDE SEQUENCE</scope>
    <source>
        <strain evidence="11">Adult_tree_wgs_1</strain>
        <tissue evidence="11">Leaves</tissue>
    </source>
</reference>
<dbReference type="FunFam" id="3.60.40.10:FF:000047">
    <property type="entry name" value="Protein phosphatase 2C 70"/>
    <property type="match status" value="1"/>
</dbReference>
<dbReference type="GO" id="GO:0004722">
    <property type="term" value="F:protein serine/threonine phosphatase activity"/>
    <property type="evidence" value="ECO:0007669"/>
    <property type="project" value="UniProtKB-EC"/>
</dbReference>
<dbReference type="CDD" id="cd22678">
    <property type="entry name" value="FHA_PP2C70-like"/>
    <property type="match status" value="1"/>
</dbReference>
<dbReference type="Gene3D" id="3.60.40.10">
    <property type="entry name" value="PPM-type phosphatase domain"/>
    <property type="match status" value="1"/>
</dbReference>
<dbReference type="EMBL" id="WJXA01000004">
    <property type="protein sequence ID" value="KAF7146770.1"/>
    <property type="molecule type" value="Genomic_DNA"/>
</dbReference>
<dbReference type="InterPro" id="IPR015655">
    <property type="entry name" value="PP2C"/>
</dbReference>
<accession>A0A834HER7</accession>
<evidence type="ECO:0000256" key="2">
    <source>
        <dbReference type="ARBA" id="ARBA00001946"/>
    </source>
</evidence>
<dbReference type="GO" id="GO:0046872">
    <property type="term" value="F:metal ion binding"/>
    <property type="evidence" value="ECO:0007669"/>
    <property type="project" value="UniProtKB-KW"/>
</dbReference>
<dbReference type="FunFam" id="2.60.200.20:FF:000035">
    <property type="entry name" value="Protein phosphatase 2C 70"/>
    <property type="match status" value="1"/>
</dbReference>
<dbReference type="OrthoDB" id="420076at2759"/>
<evidence type="ECO:0000256" key="8">
    <source>
        <dbReference type="ARBA" id="ARBA00023211"/>
    </source>
</evidence>
<sequence length="672" mass="74636">MVKAMMMVETSIVVVVGGLLMLLLILLLILLACKPWRLFHLSRSSRTRTIKSPSLTILRTFPVLSKMMLASLSDFSLHDIGELVAYSVFHFDVKFCRDEEMPKVNGVEMVYFGREYVKEIVVDDIERPLVSEDLNSAQHQINDFANSSQTHGVSRKQRLPPAAPQLTQSGGFALDVIPDHSEDILIGQTLRRPLVTQRIIDEQKYVRDEELGHDVQFYPGSDSHREFLPKGHAGSTLTLEVLSGLSRGLRCSIQSTSTSNLPLTLGRVAPSDLLLKDSEVSGKHALINWNLNKLKWEVVDMGSLNGTLLNSQAIHQQDSESRHWGHPTELANGDIVTLGTSTKILVKIVSQSECLIPFGVGLASDPMAVRRGGKKLPMEDVCYYRWPLPGAEQFGLFGICDGHGGAGAATSASKILPEMVTSILSDSFRKERVLSQCDASDVLRDAFLQTEACMNHHYEGCTATVLLAWADGHGDFFAQCANVGDSACVMNSRSKSIENFGDPKLFMSLLPAHPTFRHSIDGKQIKMTEDHRITSNSERLRMQEIGEPLKDGETRLCGLNLGRMLGDKFLKQQDARFSSDPYISQVVCIHQASRGFALLASDGFWDVVNLKKAIQLVQQARERHAPDTENPAETIANFLLNEARTQRTKDNTSIIFLDFDTINRDHPCKLDP</sequence>
<name>A0A834HER7_RHOSS</name>
<dbReference type="SUPFAM" id="SSF49879">
    <property type="entry name" value="SMAD/FHA domain"/>
    <property type="match status" value="1"/>
</dbReference>
<dbReference type="SMART" id="SM00332">
    <property type="entry name" value="PP2Cc"/>
    <property type="match status" value="1"/>
</dbReference>
<evidence type="ECO:0000256" key="5">
    <source>
        <dbReference type="ARBA" id="ARBA00022801"/>
    </source>
</evidence>
<dbReference type="CDD" id="cd00143">
    <property type="entry name" value="PP2Cc"/>
    <property type="match status" value="1"/>
</dbReference>
<evidence type="ECO:0000256" key="7">
    <source>
        <dbReference type="ARBA" id="ARBA00022912"/>
    </source>
</evidence>
<dbReference type="SUPFAM" id="SSF81606">
    <property type="entry name" value="PP2C-like"/>
    <property type="match status" value="1"/>
</dbReference>
<dbReference type="PANTHER" id="PTHR13832:SF643">
    <property type="entry name" value="PROTEIN PHOSPHATASE 2C-RELATED"/>
    <property type="match status" value="1"/>
</dbReference>
<dbReference type="PROSITE" id="PS01032">
    <property type="entry name" value="PPM_1"/>
    <property type="match status" value="1"/>
</dbReference>
<gene>
    <name evidence="11" type="ORF">RHSIM_Rhsim04G0204400</name>
</gene>
<evidence type="ECO:0000256" key="4">
    <source>
        <dbReference type="ARBA" id="ARBA00022723"/>
    </source>
</evidence>
<evidence type="ECO:0000256" key="6">
    <source>
        <dbReference type="ARBA" id="ARBA00022842"/>
    </source>
</evidence>
<keyword evidence="7" id="KW-0904">Protein phosphatase</keyword>
<feature type="domain" description="FHA" evidence="9">
    <location>
        <begin position="263"/>
        <end position="314"/>
    </location>
</feature>
<proteinExistence type="predicted"/>
<dbReference type="Proteomes" id="UP000626092">
    <property type="component" value="Unassembled WGS sequence"/>
</dbReference>
<dbReference type="InterPro" id="IPR000253">
    <property type="entry name" value="FHA_dom"/>
</dbReference>
<dbReference type="PROSITE" id="PS51257">
    <property type="entry name" value="PROKAR_LIPOPROTEIN"/>
    <property type="match status" value="1"/>
</dbReference>
<evidence type="ECO:0000313" key="12">
    <source>
        <dbReference type="Proteomes" id="UP000626092"/>
    </source>
</evidence>
<evidence type="ECO:0000259" key="9">
    <source>
        <dbReference type="PROSITE" id="PS50006"/>
    </source>
</evidence>
<keyword evidence="5" id="KW-0378">Hydrolase</keyword>
<protein>
    <recommendedName>
        <fullName evidence="3">protein-serine/threonine phosphatase</fullName>
        <ecNumber evidence="3">3.1.3.16</ecNumber>
    </recommendedName>
</protein>
<feature type="domain" description="PPM-type phosphatase" evidence="10">
    <location>
        <begin position="359"/>
        <end position="659"/>
    </location>
</feature>
<comment type="caution">
    <text evidence="11">The sequence shown here is derived from an EMBL/GenBank/DDBJ whole genome shotgun (WGS) entry which is preliminary data.</text>
</comment>
<dbReference type="Pfam" id="PF00481">
    <property type="entry name" value="PP2C"/>
    <property type="match status" value="1"/>
</dbReference>
<dbReference type="InterPro" id="IPR036457">
    <property type="entry name" value="PPM-type-like_dom_sf"/>
</dbReference>
<dbReference type="InterPro" id="IPR008984">
    <property type="entry name" value="SMAD_FHA_dom_sf"/>
</dbReference>
<organism evidence="11 12">
    <name type="scientific">Rhododendron simsii</name>
    <name type="common">Sims's rhododendron</name>
    <dbReference type="NCBI Taxonomy" id="118357"/>
    <lineage>
        <taxon>Eukaryota</taxon>
        <taxon>Viridiplantae</taxon>
        <taxon>Streptophyta</taxon>
        <taxon>Embryophyta</taxon>
        <taxon>Tracheophyta</taxon>
        <taxon>Spermatophyta</taxon>
        <taxon>Magnoliopsida</taxon>
        <taxon>eudicotyledons</taxon>
        <taxon>Gunneridae</taxon>
        <taxon>Pentapetalae</taxon>
        <taxon>asterids</taxon>
        <taxon>Ericales</taxon>
        <taxon>Ericaceae</taxon>
        <taxon>Ericoideae</taxon>
        <taxon>Rhodoreae</taxon>
        <taxon>Rhododendron</taxon>
    </lineage>
</organism>
<evidence type="ECO:0000256" key="1">
    <source>
        <dbReference type="ARBA" id="ARBA00001936"/>
    </source>
</evidence>
<dbReference type="Gene3D" id="2.60.200.20">
    <property type="match status" value="1"/>
</dbReference>
<comment type="cofactor">
    <cofactor evidence="1">
        <name>Mn(2+)</name>
        <dbReference type="ChEBI" id="CHEBI:29035"/>
    </cofactor>
</comment>
<dbReference type="PROSITE" id="PS50006">
    <property type="entry name" value="FHA_DOMAIN"/>
    <property type="match status" value="1"/>
</dbReference>
<dbReference type="SMART" id="SM00240">
    <property type="entry name" value="FHA"/>
    <property type="match status" value="1"/>
</dbReference>